<evidence type="ECO:0000259" key="1">
    <source>
        <dbReference type="Pfam" id="PF01850"/>
    </source>
</evidence>
<sequence>MSNLSIALINEHDLFVSPIVILELQYLYEIKRITKKASDVIADLSNRIGLEVCNKDFINIITKATNLKWTRDPFDRIIVSNAALGGDVLVTKDQAMLNNYNNSKW</sequence>
<name>A0A286TVN6_9BACT</name>
<organism evidence="2 3">
    <name type="scientific">Candidatus Scalindua japonica</name>
    <dbReference type="NCBI Taxonomy" id="1284222"/>
    <lineage>
        <taxon>Bacteria</taxon>
        <taxon>Pseudomonadati</taxon>
        <taxon>Planctomycetota</taxon>
        <taxon>Candidatus Brocadiia</taxon>
        <taxon>Candidatus Brocadiales</taxon>
        <taxon>Candidatus Scalinduaceae</taxon>
        <taxon>Candidatus Scalindua</taxon>
    </lineage>
</organism>
<evidence type="ECO:0000313" key="2">
    <source>
        <dbReference type="EMBL" id="GAX59915.1"/>
    </source>
</evidence>
<dbReference type="Pfam" id="PF01850">
    <property type="entry name" value="PIN"/>
    <property type="match status" value="1"/>
</dbReference>
<accession>A0A286TVN6</accession>
<feature type="domain" description="PIN" evidence="1">
    <location>
        <begin position="7"/>
        <end position="96"/>
    </location>
</feature>
<dbReference type="AlphaFoldDB" id="A0A286TVN6"/>
<dbReference type="InterPro" id="IPR002716">
    <property type="entry name" value="PIN_dom"/>
</dbReference>
<evidence type="ECO:0000313" key="3">
    <source>
        <dbReference type="Proteomes" id="UP000218542"/>
    </source>
</evidence>
<dbReference type="EMBL" id="BAOS01000004">
    <property type="protein sequence ID" value="GAX59915.1"/>
    <property type="molecule type" value="Genomic_DNA"/>
</dbReference>
<protein>
    <recommendedName>
        <fullName evidence="1">PIN domain-containing protein</fullName>
    </recommendedName>
</protein>
<gene>
    <name evidence="2" type="ORF">SCALIN_C04_0404</name>
</gene>
<reference evidence="2 3" key="1">
    <citation type="journal article" date="2017" name="Environ. Microbiol. Rep.">
        <title>Genetic diversity of marine anaerobic ammonium-oxidizing bacteria as revealed by genomic and proteomic analyses of 'Candidatus Scalindua japonica'.</title>
        <authorList>
            <person name="Oshiki M."/>
            <person name="Mizuto K."/>
            <person name="Kimura Z."/>
            <person name="Kindaichi T."/>
            <person name="Satoh H."/>
            <person name="Okabe S."/>
        </authorList>
    </citation>
    <scope>NUCLEOTIDE SEQUENCE [LARGE SCALE GENOMIC DNA]</scope>
    <source>
        <strain evidence="3">husup-a2</strain>
    </source>
</reference>
<dbReference type="SUPFAM" id="SSF88723">
    <property type="entry name" value="PIN domain-like"/>
    <property type="match status" value="1"/>
</dbReference>
<comment type="caution">
    <text evidence="2">The sequence shown here is derived from an EMBL/GenBank/DDBJ whole genome shotgun (WGS) entry which is preliminary data.</text>
</comment>
<proteinExistence type="predicted"/>
<dbReference type="InterPro" id="IPR029060">
    <property type="entry name" value="PIN-like_dom_sf"/>
</dbReference>
<dbReference type="Proteomes" id="UP000218542">
    <property type="component" value="Unassembled WGS sequence"/>
</dbReference>
<keyword evidence="3" id="KW-1185">Reference proteome</keyword>